<dbReference type="GO" id="GO:0044458">
    <property type="term" value="P:motile cilium assembly"/>
    <property type="evidence" value="ECO:0007669"/>
    <property type="project" value="TreeGrafter"/>
</dbReference>
<dbReference type="InterPro" id="IPR052298">
    <property type="entry name" value="ZMYND10"/>
</dbReference>
<accession>A0A1I8N6R4</accession>
<dbReference type="GO" id="GO:0036159">
    <property type="term" value="P:inner dynein arm assembly"/>
    <property type="evidence" value="ECO:0007669"/>
    <property type="project" value="TreeGrafter"/>
</dbReference>
<keyword evidence="2 4" id="KW-0863">Zinc-finger</keyword>
<dbReference type="PANTHER" id="PTHR13244">
    <property type="entry name" value="ZINC FINGER MYND DOMAIN CONTAINING PROTEIN 10"/>
    <property type="match status" value="1"/>
</dbReference>
<reference evidence="6" key="1">
    <citation type="submission" date="2020-05" db="UniProtKB">
        <authorList>
            <consortium name="EnsemblMetazoa"/>
        </authorList>
    </citation>
    <scope>IDENTIFICATION</scope>
    <source>
        <strain evidence="6">Aabys</strain>
    </source>
</reference>
<evidence type="ECO:0000256" key="1">
    <source>
        <dbReference type="ARBA" id="ARBA00022723"/>
    </source>
</evidence>
<dbReference type="AlphaFoldDB" id="A0A1I8N6R4"/>
<dbReference type="OrthoDB" id="432970at2759"/>
<keyword evidence="3" id="KW-0862">Zinc</keyword>
<gene>
    <name evidence="6" type="primary">101888376</name>
</gene>
<protein>
    <recommendedName>
        <fullName evidence="5">MYND-type domain-containing protein</fullName>
    </recommendedName>
</protein>
<dbReference type="EnsemblMetazoa" id="MDOA012118-RA">
    <property type="protein sequence ID" value="MDOA012118-PA"/>
    <property type="gene ID" value="MDOA012118"/>
</dbReference>
<proteinExistence type="predicted"/>
<dbReference type="PANTHER" id="PTHR13244:SF7">
    <property type="entry name" value="ZINC FINGER MYND DOMAIN-CONTAINING PROTEIN 10"/>
    <property type="match status" value="1"/>
</dbReference>
<dbReference type="GO" id="GO:0036158">
    <property type="term" value="P:outer dynein arm assembly"/>
    <property type="evidence" value="ECO:0007669"/>
    <property type="project" value="TreeGrafter"/>
</dbReference>
<dbReference type="SUPFAM" id="SSF144232">
    <property type="entry name" value="HIT/MYND zinc finger-like"/>
    <property type="match status" value="1"/>
</dbReference>
<dbReference type="RefSeq" id="XP_005187610.2">
    <property type="nucleotide sequence ID" value="XM_005187553.4"/>
</dbReference>
<evidence type="ECO:0000313" key="6">
    <source>
        <dbReference type="EnsemblMetazoa" id="MDOA012118-PA"/>
    </source>
</evidence>
<dbReference type="GO" id="GO:0005737">
    <property type="term" value="C:cytoplasm"/>
    <property type="evidence" value="ECO:0007669"/>
    <property type="project" value="TreeGrafter"/>
</dbReference>
<dbReference type="PROSITE" id="PS50865">
    <property type="entry name" value="ZF_MYND_2"/>
    <property type="match status" value="1"/>
</dbReference>
<dbReference type="InterPro" id="IPR002893">
    <property type="entry name" value="Znf_MYND"/>
</dbReference>
<dbReference type="eggNOG" id="ENOG502QS3F">
    <property type="taxonomic scope" value="Eukaryota"/>
</dbReference>
<dbReference type="GO" id="GO:0034451">
    <property type="term" value="C:centriolar satellite"/>
    <property type="evidence" value="ECO:0007669"/>
    <property type="project" value="TreeGrafter"/>
</dbReference>
<feature type="domain" description="MYND-type" evidence="5">
    <location>
        <begin position="419"/>
        <end position="455"/>
    </location>
</feature>
<dbReference type="KEGG" id="mde:101888376"/>
<dbReference type="VEuPathDB" id="VectorBase:MDOMA2_012200"/>
<dbReference type="Pfam" id="PF01753">
    <property type="entry name" value="zf-MYND"/>
    <property type="match status" value="1"/>
</dbReference>
<evidence type="ECO:0000256" key="2">
    <source>
        <dbReference type="ARBA" id="ARBA00022771"/>
    </source>
</evidence>
<organism evidence="6">
    <name type="scientific">Musca domestica</name>
    <name type="common">House fly</name>
    <dbReference type="NCBI Taxonomy" id="7370"/>
    <lineage>
        <taxon>Eukaryota</taxon>
        <taxon>Metazoa</taxon>
        <taxon>Ecdysozoa</taxon>
        <taxon>Arthropoda</taxon>
        <taxon>Hexapoda</taxon>
        <taxon>Insecta</taxon>
        <taxon>Pterygota</taxon>
        <taxon>Neoptera</taxon>
        <taxon>Endopterygota</taxon>
        <taxon>Diptera</taxon>
        <taxon>Brachycera</taxon>
        <taxon>Muscomorpha</taxon>
        <taxon>Muscoidea</taxon>
        <taxon>Muscidae</taxon>
        <taxon>Musca</taxon>
    </lineage>
</organism>
<name>A0A1I8N6R4_MUSDO</name>
<evidence type="ECO:0000256" key="3">
    <source>
        <dbReference type="ARBA" id="ARBA00022833"/>
    </source>
</evidence>
<sequence>MNNFVFPEELSFFVGSIRPFEIRDVGSDKWLDVHEMIIKLSQQAILEAAEHREEEVKEMLITQDKLKILIHEAFCVFLWKTKLLPHLLDIDPNPQATFLIYTVLYHEGAVITLLDMALYHSSGCEALKDTSLDLIDYCAQGVAQVIGLVSMGYHENGDNIDVDEAILTELERQKRDLIYKIGIRCISILCYMADNLNSLPISATRRMVVTHDIIWLMADLLQFRPWQRKTKKGLEKYVDEKWVVVRGEGVAKVVKHEAHAWFCLRQLLFNSNVMQSYELNEERRKHLGKCLGLLHESLLDQLPPLIDLKQHLCQLSMSGNHAATTASKKSNLVLEELPEIKENLIADTEKYGGFLGIAQLQEQIFLSKDKDHILSVAQRLNIAYNTDLLAELEEKVTATNEQLVDGSNMQSNTNAEHKCANCQGSAEKKCSQCKVIYYCSRKCQLDDWSQHKNNCLKIK</sequence>
<evidence type="ECO:0000256" key="4">
    <source>
        <dbReference type="PROSITE-ProRule" id="PRU00134"/>
    </source>
</evidence>
<keyword evidence="1" id="KW-0479">Metal-binding</keyword>
<dbReference type="GO" id="GO:0008270">
    <property type="term" value="F:zinc ion binding"/>
    <property type="evidence" value="ECO:0007669"/>
    <property type="project" value="UniProtKB-KW"/>
</dbReference>
<dbReference type="VEuPathDB" id="VectorBase:MDOA012118"/>
<dbReference type="Gene3D" id="6.10.140.2220">
    <property type="match status" value="1"/>
</dbReference>
<dbReference type="STRING" id="7370.A0A1I8N6R4"/>
<evidence type="ECO:0000259" key="5">
    <source>
        <dbReference type="PROSITE" id="PS50865"/>
    </source>
</evidence>